<reference evidence="2" key="1">
    <citation type="submission" date="2020-03" db="EMBL/GenBank/DDBJ databases">
        <authorList>
            <person name="Weist P."/>
        </authorList>
    </citation>
    <scope>NUCLEOTIDE SEQUENCE</scope>
</reference>
<organism evidence="2 3">
    <name type="scientific">Pleuronectes platessa</name>
    <name type="common">European plaice</name>
    <dbReference type="NCBI Taxonomy" id="8262"/>
    <lineage>
        <taxon>Eukaryota</taxon>
        <taxon>Metazoa</taxon>
        <taxon>Chordata</taxon>
        <taxon>Craniata</taxon>
        <taxon>Vertebrata</taxon>
        <taxon>Euteleostomi</taxon>
        <taxon>Actinopterygii</taxon>
        <taxon>Neopterygii</taxon>
        <taxon>Teleostei</taxon>
        <taxon>Neoteleostei</taxon>
        <taxon>Acanthomorphata</taxon>
        <taxon>Carangaria</taxon>
        <taxon>Pleuronectiformes</taxon>
        <taxon>Pleuronectoidei</taxon>
        <taxon>Pleuronectidae</taxon>
        <taxon>Pleuronectes</taxon>
    </lineage>
</organism>
<name>A0A9N7Y9M6_PLEPL</name>
<gene>
    <name evidence="2" type="ORF">PLEPLA_LOCUS5769</name>
</gene>
<feature type="compositionally biased region" description="Acidic residues" evidence="1">
    <location>
        <begin position="147"/>
        <end position="163"/>
    </location>
</feature>
<sequence>MSSSLSAFCSLTERTVSGLTFKSNCRDGTRICKKLRPRVEVAQKAVEQATGISLSSSVPPSFPSLLSSTDDRRSELEVCDTTEVTKGTELPRLLSPLFLALSIYTPPSSSSSSSSSCSSLQDSNRAGVAGSFTDSILGDQSVSYVEQSEEEDERSRADEEEEEEKFHDRAEICRNETDKSLNQKHTEVAGSTPVSQIQTNTLLTVQVSAAGGRK</sequence>
<dbReference type="EMBL" id="CADEAL010000294">
    <property type="protein sequence ID" value="CAB1417947.1"/>
    <property type="molecule type" value="Genomic_DNA"/>
</dbReference>
<evidence type="ECO:0000313" key="3">
    <source>
        <dbReference type="Proteomes" id="UP001153269"/>
    </source>
</evidence>
<dbReference type="AlphaFoldDB" id="A0A9N7Y9M6"/>
<keyword evidence="3" id="KW-1185">Reference proteome</keyword>
<feature type="compositionally biased region" description="Basic and acidic residues" evidence="1">
    <location>
        <begin position="164"/>
        <end position="187"/>
    </location>
</feature>
<evidence type="ECO:0000256" key="1">
    <source>
        <dbReference type="SAM" id="MobiDB-lite"/>
    </source>
</evidence>
<accession>A0A9N7Y9M6</accession>
<feature type="region of interest" description="Disordered" evidence="1">
    <location>
        <begin position="139"/>
        <end position="193"/>
    </location>
</feature>
<comment type="caution">
    <text evidence="2">The sequence shown here is derived from an EMBL/GenBank/DDBJ whole genome shotgun (WGS) entry which is preliminary data.</text>
</comment>
<proteinExistence type="predicted"/>
<protein>
    <submittedName>
        <fullName evidence="2">Uncharacterized protein</fullName>
    </submittedName>
</protein>
<evidence type="ECO:0000313" key="2">
    <source>
        <dbReference type="EMBL" id="CAB1417947.1"/>
    </source>
</evidence>
<dbReference type="Proteomes" id="UP001153269">
    <property type="component" value="Unassembled WGS sequence"/>
</dbReference>